<evidence type="ECO:0000313" key="4">
    <source>
        <dbReference type="EMBL" id="RGE65873.1"/>
    </source>
</evidence>
<dbReference type="AlphaFoldDB" id="A0A174N146"/>
<dbReference type="PROSITE" id="PS50943">
    <property type="entry name" value="HTH_CROC1"/>
    <property type="match status" value="1"/>
</dbReference>
<dbReference type="RefSeq" id="WP_006876893.1">
    <property type="nucleotide sequence ID" value="NZ_CABIWA010000004.1"/>
</dbReference>
<dbReference type="InterPro" id="IPR014710">
    <property type="entry name" value="RmlC-like_jellyroll"/>
</dbReference>
<name>A0A174N146_9FIRM</name>
<dbReference type="CDD" id="cd02209">
    <property type="entry name" value="cupin_XRE_C"/>
    <property type="match status" value="1"/>
</dbReference>
<accession>A0A174N146</accession>
<evidence type="ECO:0000256" key="1">
    <source>
        <dbReference type="ARBA" id="ARBA00023125"/>
    </source>
</evidence>
<dbReference type="InterPro" id="IPR013096">
    <property type="entry name" value="Cupin_2"/>
</dbReference>
<dbReference type="SUPFAM" id="SSF51182">
    <property type="entry name" value="RmlC-like cupins"/>
    <property type="match status" value="1"/>
</dbReference>
<dbReference type="Gene3D" id="2.60.120.10">
    <property type="entry name" value="Jelly Rolls"/>
    <property type="match status" value="1"/>
</dbReference>
<dbReference type="GO" id="GO:0003677">
    <property type="term" value="F:DNA binding"/>
    <property type="evidence" value="ECO:0007669"/>
    <property type="project" value="UniProtKB-KW"/>
</dbReference>
<feature type="domain" description="HTH cro/C1-type" evidence="2">
    <location>
        <begin position="12"/>
        <end position="66"/>
    </location>
</feature>
<dbReference type="SMART" id="SM00530">
    <property type="entry name" value="HTH_XRE"/>
    <property type="match status" value="1"/>
</dbReference>
<dbReference type="PANTHER" id="PTHR46797:SF19">
    <property type="entry name" value="BLL2473 PROTEIN"/>
    <property type="match status" value="1"/>
</dbReference>
<dbReference type="Pfam" id="PF01381">
    <property type="entry name" value="HTH_3"/>
    <property type="match status" value="1"/>
</dbReference>
<dbReference type="GO" id="GO:0003700">
    <property type="term" value="F:DNA-binding transcription factor activity"/>
    <property type="evidence" value="ECO:0007669"/>
    <property type="project" value="TreeGrafter"/>
</dbReference>
<dbReference type="OrthoDB" id="9814553at2"/>
<dbReference type="GeneID" id="72463345"/>
<evidence type="ECO:0000313" key="6">
    <source>
        <dbReference type="Proteomes" id="UP000260828"/>
    </source>
</evidence>
<sequence length="182" mass="20404">MNEQIKQIAGRIRELREILDVAAIDLAKQLNLSPEEYERYENAEDDIPIGVIYGVAAALNVDPTVLLTGEAPRMNDYTIVRQGRGVSVERYKGYRFNSLAFNYIDRDFDPMIVDLEPMENPPELVTHAGQEFNYVISGTVQLVIGSRSFLLKAGDSAFFNPSTPHGQRAVDGPVRFLTIINE</sequence>
<dbReference type="GO" id="GO:0005829">
    <property type="term" value="C:cytosol"/>
    <property type="evidence" value="ECO:0007669"/>
    <property type="project" value="TreeGrafter"/>
</dbReference>
<evidence type="ECO:0000259" key="2">
    <source>
        <dbReference type="PROSITE" id="PS50943"/>
    </source>
</evidence>
<dbReference type="Proteomes" id="UP000260828">
    <property type="component" value="Unassembled WGS sequence"/>
</dbReference>
<evidence type="ECO:0000313" key="3">
    <source>
        <dbReference type="EMBL" id="CUP42414.1"/>
    </source>
</evidence>
<dbReference type="InterPro" id="IPR011051">
    <property type="entry name" value="RmlC_Cupin_sf"/>
</dbReference>
<proteinExistence type="predicted"/>
<dbReference type="CDD" id="cd00093">
    <property type="entry name" value="HTH_XRE"/>
    <property type="match status" value="1"/>
</dbReference>
<evidence type="ECO:0000313" key="5">
    <source>
        <dbReference type="Proteomes" id="UP000095765"/>
    </source>
</evidence>
<reference evidence="3 5" key="1">
    <citation type="submission" date="2015-09" db="EMBL/GenBank/DDBJ databases">
        <authorList>
            <consortium name="Pathogen Informatics"/>
        </authorList>
    </citation>
    <scope>NUCLEOTIDE SEQUENCE [LARGE SCALE GENOMIC DNA]</scope>
    <source>
        <strain evidence="3 5">2789STDY5834939</strain>
    </source>
</reference>
<dbReference type="Pfam" id="PF07883">
    <property type="entry name" value="Cupin_2"/>
    <property type="match status" value="1"/>
</dbReference>
<dbReference type="Gene3D" id="1.10.260.40">
    <property type="entry name" value="lambda repressor-like DNA-binding domains"/>
    <property type="match status" value="1"/>
</dbReference>
<reference evidence="4 6" key="2">
    <citation type="submission" date="2018-08" db="EMBL/GenBank/DDBJ databases">
        <title>A genome reference for cultivated species of the human gut microbiota.</title>
        <authorList>
            <person name="Zou Y."/>
            <person name="Xue W."/>
            <person name="Luo G."/>
        </authorList>
    </citation>
    <scope>NUCLEOTIDE SEQUENCE [LARGE SCALE GENOMIC DNA]</scope>
    <source>
        <strain evidence="4 6">TF05-12AC</strain>
    </source>
</reference>
<dbReference type="InterPro" id="IPR050807">
    <property type="entry name" value="TransReg_Diox_bact_type"/>
</dbReference>
<organism evidence="3 5">
    <name type="scientific">Anaerotruncus colihominis</name>
    <dbReference type="NCBI Taxonomy" id="169435"/>
    <lineage>
        <taxon>Bacteria</taxon>
        <taxon>Bacillati</taxon>
        <taxon>Bacillota</taxon>
        <taxon>Clostridia</taxon>
        <taxon>Eubacteriales</taxon>
        <taxon>Oscillospiraceae</taxon>
        <taxon>Anaerotruncus</taxon>
    </lineage>
</organism>
<dbReference type="EMBL" id="QVME01000010">
    <property type="protein sequence ID" value="RGE65873.1"/>
    <property type="molecule type" value="Genomic_DNA"/>
</dbReference>
<gene>
    <name evidence="4" type="ORF">DXC40_15035</name>
    <name evidence="3" type="ORF">ERS852551_00751</name>
</gene>
<dbReference type="EMBL" id="CZBE01000004">
    <property type="protein sequence ID" value="CUP42414.1"/>
    <property type="molecule type" value="Genomic_DNA"/>
</dbReference>
<dbReference type="PANTHER" id="PTHR46797">
    <property type="entry name" value="HTH-TYPE TRANSCRIPTIONAL REGULATOR"/>
    <property type="match status" value="1"/>
</dbReference>
<keyword evidence="1" id="KW-0238">DNA-binding</keyword>
<dbReference type="InterPro" id="IPR010982">
    <property type="entry name" value="Lambda_DNA-bd_dom_sf"/>
</dbReference>
<protein>
    <submittedName>
        <fullName evidence="3">Cupin domain</fullName>
    </submittedName>
    <submittedName>
        <fullName evidence="4">XRE family transcriptional regulator</fullName>
    </submittedName>
</protein>
<dbReference type="InterPro" id="IPR001387">
    <property type="entry name" value="Cro/C1-type_HTH"/>
</dbReference>
<dbReference type="Proteomes" id="UP000095765">
    <property type="component" value="Unassembled WGS sequence"/>
</dbReference>
<dbReference type="SUPFAM" id="SSF47413">
    <property type="entry name" value="lambda repressor-like DNA-binding domains"/>
    <property type="match status" value="1"/>
</dbReference>